<evidence type="ECO:0000256" key="1">
    <source>
        <dbReference type="SAM" id="MobiDB-lite"/>
    </source>
</evidence>
<accession>A0A9P7UK33</accession>
<dbReference type="AlphaFoldDB" id="A0A9P7UK33"/>
<dbReference type="CDD" id="cd09917">
    <property type="entry name" value="F-box_SF"/>
    <property type="match status" value="1"/>
</dbReference>
<dbReference type="Gene3D" id="1.20.1280.50">
    <property type="match status" value="1"/>
</dbReference>
<dbReference type="EMBL" id="CM032191">
    <property type="protein sequence ID" value="KAG7085400.1"/>
    <property type="molecule type" value="Genomic_DNA"/>
</dbReference>
<gene>
    <name evidence="3" type="ORF">E1B28_002961</name>
</gene>
<feature type="region of interest" description="Disordered" evidence="1">
    <location>
        <begin position="1"/>
        <end position="59"/>
    </location>
</feature>
<dbReference type="Proteomes" id="UP001049176">
    <property type="component" value="Chromosome 11"/>
</dbReference>
<organism evidence="3 4">
    <name type="scientific">Marasmius oreades</name>
    <name type="common">fairy-ring Marasmius</name>
    <dbReference type="NCBI Taxonomy" id="181124"/>
    <lineage>
        <taxon>Eukaryota</taxon>
        <taxon>Fungi</taxon>
        <taxon>Dikarya</taxon>
        <taxon>Basidiomycota</taxon>
        <taxon>Agaricomycotina</taxon>
        <taxon>Agaricomycetes</taxon>
        <taxon>Agaricomycetidae</taxon>
        <taxon>Agaricales</taxon>
        <taxon>Marasmiineae</taxon>
        <taxon>Marasmiaceae</taxon>
        <taxon>Marasmius</taxon>
    </lineage>
</organism>
<comment type="caution">
    <text evidence="3">The sequence shown here is derived from an EMBL/GenBank/DDBJ whole genome shotgun (WGS) entry which is preliminary data.</text>
</comment>
<evidence type="ECO:0000313" key="4">
    <source>
        <dbReference type="Proteomes" id="UP001049176"/>
    </source>
</evidence>
<feature type="domain" description="F-box" evidence="2">
    <location>
        <begin position="73"/>
        <end position="122"/>
    </location>
</feature>
<dbReference type="OrthoDB" id="2322499at2759"/>
<dbReference type="InterPro" id="IPR001810">
    <property type="entry name" value="F-box_dom"/>
</dbReference>
<protein>
    <recommendedName>
        <fullName evidence="2">F-box domain-containing protein</fullName>
    </recommendedName>
</protein>
<dbReference type="InterPro" id="IPR036047">
    <property type="entry name" value="F-box-like_dom_sf"/>
</dbReference>
<dbReference type="RefSeq" id="XP_043001871.1">
    <property type="nucleotide sequence ID" value="XM_043159917.1"/>
</dbReference>
<reference evidence="3" key="1">
    <citation type="journal article" date="2021" name="Genome Biol. Evol.">
        <title>The assembled and annotated genome of the fairy-ring fungus Marasmius oreades.</title>
        <authorList>
            <person name="Hiltunen M."/>
            <person name="Ament-Velasquez S.L."/>
            <person name="Johannesson H."/>
        </authorList>
    </citation>
    <scope>NUCLEOTIDE SEQUENCE</scope>
    <source>
        <strain evidence="3">03SP1</strain>
    </source>
</reference>
<dbReference type="SMART" id="SM00256">
    <property type="entry name" value="FBOX"/>
    <property type="match status" value="1"/>
</dbReference>
<keyword evidence="4" id="KW-1185">Reference proteome</keyword>
<evidence type="ECO:0000313" key="3">
    <source>
        <dbReference type="EMBL" id="KAG7085400.1"/>
    </source>
</evidence>
<feature type="compositionally biased region" description="Acidic residues" evidence="1">
    <location>
        <begin position="23"/>
        <end position="32"/>
    </location>
</feature>
<dbReference type="GeneID" id="66072037"/>
<name>A0A9P7UK33_9AGAR</name>
<dbReference type="PROSITE" id="PS50181">
    <property type="entry name" value="FBOX"/>
    <property type="match status" value="1"/>
</dbReference>
<dbReference type="Pfam" id="PF12937">
    <property type="entry name" value="F-box-like"/>
    <property type="match status" value="1"/>
</dbReference>
<dbReference type="KEGG" id="more:E1B28_002961"/>
<evidence type="ECO:0000259" key="2">
    <source>
        <dbReference type="PROSITE" id="PS50181"/>
    </source>
</evidence>
<dbReference type="SUPFAM" id="SSF81383">
    <property type="entry name" value="F-box domain"/>
    <property type="match status" value="1"/>
</dbReference>
<proteinExistence type="predicted"/>
<sequence length="648" mass="75877">MAPRISSRLHAKRDNSNRPVTQDESENSDLEETQAKSVRKAKRAKTMATTTQVSANANPEVFRRTRGKRGLLEKLAKEAPLDILLEVFKHLEPRDILRLARTSKDLRDFLMARSSSSIWREARENIPNLPPLPNDLNEPQYASLLFDNHCHACLRSPCDNVNWECRVRCHKNCMGHLFLNYSDIENRPAGLKDSDLWEVVMHIPYHIGPRTHGVAWFTPMFERLLFKYMEIQGDEPAVKKWNKEKEQDFKFITSHARQCRLWDRDRRMERDAEQQTLRIERRQEIIKRLSASGWRPEELNHEEFVSHPLLKSSKPVTERAWNNLEPQLIDFLQALKDRRLNEERHRSLKIRYQLFDSAYEDKKDRDRLTVYPPISDLIVDADLGVIDDMIWNTPQEQQLTKSDFIDALREAEGDIAKFSQKWVEQKRQALVQVLRRCGLEEIGLRSAIFSCLRCGEKTWAPRIYMHLCATGSYARNDRPLGWKRSEFNPLYELNRSLWQISEFYANISMSRRLQEIMALCGKPEIDSIEDLEREDPLFECLETDGHTNRRLARWMEALVRLSEGDKVVLAVGEDTTSQISKQEQAQTLHTGVVCKHCPVDTELHYNIREHLHTKHGIDPTDVKRNIDWCYCLRTPAFCYRPRAVVLAS</sequence>